<reference evidence="3 4" key="1">
    <citation type="submission" date="2018-10" db="EMBL/GenBank/DDBJ databases">
        <title>Isolation from soil.</title>
        <authorList>
            <person name="Hu J."/>
        </authorList>
    </citation>
    <scope>NUCLEOTIDE SEQUENCE [LARGE SCALE GENOMIC DNA]</scope>
    <source>
        <strain evidence="3 4">NEAU-Ht49</strain>
    </source>
</reference>
<dbReference type="InterPro" id="IPR034660">
    <property type="entry name" value="DinB/YfiT-like"/>
</dbReference>
<dbReference type="Pfam" id="PF07398">
    <property type="entry name" value="MDMPI_C"/>
    <property type="match status" value="1"/>
</dbReference>
<evidence type="ECO:0000313" key="4">
    <source>
        <dbReference type="Proteomes" id="UP000282674"/>
    </source>
</evidence>
<dbReference type="EMBL" id="RFFG01000028">
    <property type="protein sequence ID" value="RMI43010.1"/>
    <property type="molecule type" value="Genomic_DNA"/>
</dbReference>
<sequence length="255" mass="27165">MDIPPRDRLAAGLRLHAPALGRKAAGGDPGMTVPTCPDWTLRQLVEHIGGALPAMARTIETRAREPLPKVVPDGMNPHLWEEWLGGGADRLVAAVEAAGEPVWSPFGDDVPAEFWLRRLLHDTTVHHADAAITVGAEWALDADLAADGIAEGLALVASPFVAQVKPEIARLRGDGETLLWRPAEADLPAWLVTRTAGGPRVAETARGTDAQVAVRGGAADLFLLLSRRITADDPRVKVVGDRGLLDHWTSLTAFG</sequence>
<dbReference type="InterPro" id="IPR017517">
    <property type="entry name" value="Maleyloyr_isom"/>
</dbReference>
<organism evidence="3 4">
    <name type="scientific">Actinomadura harenae</name>
    <dbReference type="NCBI Taxonomy" id="2483351"/>
    <lineage>
        <taxon>Bacteria</taxon>
        <taxon>Bacillati</taxon>
        <taxon>Actinomycetota</taxon>
        <taxon>Actinomycetes</taxon>
        <taxon>Streptosporangiales</taxon>
        <taxon>Thermomonosporaceae</taxon>
        <taxon>Actinomadura</taxon>
    </lineage>
</organism>
<dbReference type="AlphaFoldDB" id="A0A3M2M1R9"/>
<dbReference type="GO" id="GO:0016853">
    <property type="term" value="F:isomerase activity"/>
    <property type="evidence" value="ECO:0007669"/>
    <property type="project" value="UniProtKB-KW"/>
</dbReference>
<dbReference type="NCBIfam" id="TIGR03083">
    <property type="entry name" value="maleylpyruvate isomerase family mycothiol-dependent enzyme"/>
    <property type="match status" value="1"/>
</dbReference>
<evidence type="ECO:0000259" key="1">
    <source>
        <dbReference type="Pfam" id="PF07398"/>
    </source>
</evidence>
<dbReference type="PANTHER" id="PTHR40758">
    <property type="entry name" value="CONSERVED PROTEIN"/>
    <property type="match status" value="1"/>
</dbReference>
<keyword evidence="4" id="KW-1185">Reference proteome</keyword>
<dbReference type="GO" id="GO:0005886">
    <property type="term" value="C:plasma membrane"/>
    <property type="evidence" value="ECO:0007669"/>
    <property type="project" value="TreeGrafter"/>
</dbReference>
<dbReference type="Proteomes" id="UP000282674">
    <property type="component" value="Unassembled WGS sequence"/>
</dbReference>
<dbReference type="Pfam" id="PF11716">
    <property type="entry name" value="MDMPI_N"/>
    <property type="match status" value="1"/>
</dbReference>
<name>A0A3M2M1R9_9ACTN</name>
<dbReference type="InterPro" id="IPR010872">
    <property type="entry name" value="MDMPI_C-term_domain"/>
</dbReference>
<dbReference type="PANTHER" id="PTHR40758:SF1">
    <property type="entry name" value="CONSERVED PROTEIN"/>
    <property type="match status" value="1"/>
</dbReference>
<keyword evidence="3" id="KW-0670">Pyruvate</keyword>
<comment type="caution">
    <text evidence="3">The sequence shown here is derived from an EMBL/GenBank/DDBJ whole genome shotgun (WGS) entry which is preliminary data.</text>
</comment>
<feature type="domain" description="Mycothiol-dependent maleylpyruvate isomerase metal-binding" evidence="2">
    <location>
        <begin position="20"/>
        <end position="131"/>
    </location>
</feature>
<keyword evidence="3" id="KW-0413">Isomerase</keyword>
<evidence type="ECO:0000313" key="3">
    <source>
        <dbReference type="EMBL" id="RMI43010.1"/>
    </source>
</evidence>
<proteinExistence type="predicted"/>
<dbReference type="RefSeq" id="WP_122195439.1">
    <property type="nucleotide sequence ID" value="NZ_JBHSKC010000004.1"/>
</dbReference>
<accession>A0A3M2M1R9</accession>
<dbReference type="InterPro" id="IPR024344">
    <property type="entry name" value="MDMPI_metal-binding"/>
</dbReference>
<protein>
    <submittedName>
        <fullName evidence="3">Maleylpyruvate isomerase family mycothiol-dependent enzyme</fullName>
    </submittedName>
</protein>
<evidence type="ECO:0000259" key="2">
    <source>
        <dbReference type="Pfam" id="PF11716"/>
    </source>
</evidence>
<dbReference type="GO" id="GO:0046872">
    <property type="term" value="F:metal ion binding"/>
    <property type="evidence" value="ECO:0007669"/>
    <property type="project" value="InterPro"/>
</dbReference>
<feature type="domain" description="MDMPI C-terminal" evidence="1">
    <location>
        <begin position="143"/>
        <end position="246"/>
    </location>
</feature>
<dbReference type="OrthoDB" id="3671213at2"/>
<dbReference type="SUPFAM" id="SSF109854">
    <property type="entry name" value="DinB/YfiT-like putative metalloenzymes"/>
    <property type="match status" value="1"/>
</dbReference>
<dbReference type="Gene3D" id="1.20.120.450">
    <property type="entry name" value="dinb family like domain"/>
    <property type="match status" value="1"/>
</dbReference>
<gene>
    <name evidence="3" type="ORF">EBO15_17355</name>
</gene>